<gene>
    <name evidence="1" type="ORF">M5K25_022092</name>
</gene>
<dbReference type="EMBL" id="JANQDX010000017">
    <property type="protein sequence ID" value="KAL0907669.1"/>
    <property type="molecule type" value="Genomic_DNA"/>
</dbReference>
<keyword evidence="2" id="KW-1185">Reference proteome</keyword>
<protein>
    <submittedName>
        <fullName evidence="1">Uncharacterized protein</fullName>
    </submittedName>
</protein>
<evidence type="ECO:0000313" key="2">
    <source>
        <dbReference type="Proteomes" id="UP001552299"/>
    </source>
</evidence>
<reference evidence="1 2" key="1">
    <citation type="journal article" date="2024" name="Plant Biotechnol. J.">
        <title>Dendrobium thyrsiflorum genome and its molecular insights into genes involved in important horticultural traits.</title>
        <authorList>
            <person name="Chen B."/>
            <person name="Wang J.Y."/>
            <person name="Zheng P.J."/>
            <person name="Li K.L."/>
            <person name="Liang Y.M."/>
            <person name="Chen X.F."/>
            <person name="Zhang C."/>
            <person name="Zhao X."/>
            <person name="He X."/>
            <person name="Zhang G.Q."/>
            <person name="Liu Z.J."/>
            <person name="Xu Q."/>
        </authorList>
    </citation>
    <scope>NUCLEOTIDE SEQUENCE [LARGE SCALE GENOMIC DNA]</scope>
    <source>
        <strain evidence="1">GZMU011</strain>
    </source>
</reference>
<dbReference type="Proteomes" id="UP001552299">
    <property type="component" value="Unassembled WGS sequence"/>
</dbReference>
<organism evidence="1 2">
    <name type="scientific">Dendrobium thyrsiflorum</name>
    <name type="common">Pinecone-like raceme dendrobium</name>
    <name type="synonym">Orchid</name>
    <dbReference type="NCBI Taxonomy" id="117978"/>
    <lineage>
        <taxon>Eukaryota</taxon>
        <taxon>Viridiplantae</taxon>
        <taxon>Streptophyta</taxon>
        <taxon>Embryophyta</taxon>
        <taxon>Tracheophyta</taxon>
        <taxon>Spermatophyta</taxon>
        <taxon>Magnoliopsida</taxon>
        <taxon>Liliopsida</taxon>
        <taxon>Asparagales</taxon>
        <taxon>Orchidaceae</taxon>
        <taxon>Epidendroideae</taxon>
        <taxon>Malaxideae</taxon>
        <taxon>Dendrobiinae</taxon>
        <taxon>Dendrobium</taxon>
    </lineage>
</organism>
<dbReference type="AlphaFoldDB" id="A0ABD0U5I2"/>
<dbReference type="InterPro" id="IPR046939">
    <property type="entry name" value="TPPII_C_sf"/>
</dbReference>
<comment type="caution">
    <text evidence="1">The sequence shown here is derived from an EMBL/GenBank/DDBJ whole genome shotgun (WGS) entry which is preliminary data.</text>
</comment>
<proteinExistence type="predicted"/>
<name>A0ABD0U5I2_DENTH</name>
<dbReference type="Gene3D" id="1.25.40.710">
    <property type="match status" value="1"/>
</dbReference>
<sequence>MVFSGLWLETVDRGSRVGRQRDLELELWAVSSSVDGEDASRRRQVAAKAQDRAVMPASQRRRGRRLKVGLVGACWQAKQVNREEQSPTISGQLDDFEENFKELKKWVDVKSSKYCMLVVVWERRNQRLGTALKLITSPTSSSIPKLSSLEAFVYPVPASVLVSEQSCPLLRLLSIPCLHQYFNGTIWRQHHQVRGLRS</sequence>
<evidence type="ECO:0000313" key="1">
    <source>
        <dbReference type="EMBL" id="KAL0907669.1"/>
    </source>
</evidence>
<accession>A0ABD0U5I2</accession>